<gene>
    <name evidence="1" type="ORF">IQ260_25230</name>
</gene>
<evidence type="ECO:0000313" key="2">
    <source>
        <dbReference type="Proteomes" id="UP000615026"/>
    </source>
</evidence>
<dbReference type="EMBL" id="JADEXP010000346">
    <property type="protein sequence ID" value="MBE9069949.1"/>
    <property type="molecule type" value="Genomic_DNA"/>
</dbReference>
<sequence>MTTISRKQLKLLGASDYLARRLTEELPVAKKVGRAFAYAIESVLSSIDSYGQRSVRIRTRQILATLKLALQQQTSEVEDVSDPMHVLAADILSNHTALEDAIAASKQGEADFYNAHSQWIEQNLIKKNNIVIFSGVR</sequence>
<evidence type="ECO:0000313" key="1">
    <source>
        <dbReference type="EMBL" id="MBE9069949.1"/>
    </source>
</evidence>
<keyword evidence="2" id="KW-1185">Reference proteome</keyword>
<proteinExistence type="predicted"/>
<organism evidence="1 2">
    <name type="scientific">Leptolyngbya cf. ectocarpi LEGE 11479</name>
    <dbReference type="NCBI Taxonomy" id="1828722"/>
    <lineage>
        <taxon>Bacteria</taxon>
        <taxon>Bacillati</taxon>
        <taxon>Cyanobacteriota</taxon>
        <taxon>Cyanophyceae</taxon>
        <taxon>Leptolyngbyales</taxon>
        <taxon>Leptolyngbyaceae</taxon>
        <taxon>Leptolyngbya group</taxon>
        <taxon>Leptolyngbya</taxon>
    </lineage>
</organism>
<comment type="caution">
    <text evidence="1">The sequence shown here is derived from an EMBL/GenBank/DDBJ whole genome shotgun (WGS) entry which is preliminary data.</text>
</comment>
<protein>
    <submittedName>
        <fullName evidence="1">Uncharacterized protein</fullName>
    </submittedName>
</protein>
<dbReference type="AlphaFoldDB" id="A0A928ZYQ0"/>
<name>A0A928ZYQ0_LEPEC</name>
<dbReference type="Proteomes" id="UP000615026">
    <property type="component" value="Unassembled WGS sequence"/>
</dbReference>
<reference evidence="1" key="1">
    <citation type="submission" date="2020-10" db="EMBL/GenBank/DDBJ databases">
        <authorList>
            <person name="Castelo-Branco R."/>
            <person name="Eusebio N."/>
            <person name="Adriana R."/>
            <person name="Vieira A."/>
            <person name="Brugerolle De Fraissinette N."/>
            <person name="Rezende De Castro R."/>
            <person name="Schneider M.P."/>
            <person name="Vasconcelos V."/>
            <person name="Leao P.N."/>
        </authorList>
    </citation>
    <scope>NUCLEOTIDE SEQUENCE</scope>
    <source>
        <strain evidence="1">LEGE 11479</strain>
    </source>
</reference>
<accession>A0A928ZYQ0</accession>
<dbReference type="RefSeq" id="WP_193995836.1">
    <property type="nucleotide sequence ID" value="NZ_JADEXP010000346.1"/>
</dbReference>